<organism evidence="12 13">
    <name type="scientific">Nocardia aurantia</name>
    <dbReference type="NCBI Taxonomy" id="2585199"/>
    <lineage>
        <taxon>Bacteria</taxon>
        <taxon>Bacillati</taxon>
        <taxon>Actinomycetota</taxon>
        <taxon>Actinomycetes</taxon>
        <taxon>Mycobacteriales</taxon>
        <taxon>Nocardiaceae</taxon>
        <taxon>Nocardia</taxon>
    </lineage>
</organism>
<dbReference type="CDD" id="cd03467">
    <property type="entry name" value="Rieske"/>
    <property type="match status" value="2"/>
</dbReference>
<feature type="compositionally biased region" description="Low complexity" evidence="10">
    <location>
        <begin position="15"/>
        <end position="46"/>
    </location>
</feature>
<evidence type="ECO:0000256" key="4">
    <source>
        <dbReference type="ARBA" id="ARBA00022723"/>
    </source>
</evidence>
<feature type="compositionally biased region" description="Polar residues" evidence="10">
    <location>
        <begin position="1"/>
        <end position="14"/>
    </location>
</feature>
<dbReference type="AlphaFoldDB" id="A0A7K0DNL5"/>
<dbReference type="InterPro" id="IPR014349">
    <property type="entry name" value="Rieske_Fe-S_prot"/>
</dbReference>
<evidence type="ECO:0000256" key="6">
    <source>
        <dbReference type="ARBA" id="ARBA00023014"/>
    </source>
</evidence>
<dbReference type="PROSITE" id="PS51296">
    <property type="entry name" value="RIESKE"/>
    <property type="match status" value="2"/>
</dbReference>
<keyword evidence="6" id="KW-0411">Iron-sulfur</keyword>
<evidence type="ECO:0000256" key="8">
    <source>
        <dbReference type="ARBA" id="ARBA00029586"/>
    </source>
</evidence>
<dbReference type="InterPro" id="IPR017941">
    <property type="entry name" value="Rieske_2Fe-2S"/>
</dbReference>
<comment type="cofactor">
    <cofactor evidence="9">
        <name>[2Fe-2S] cluster</name>
        <dbReference type="ChEBI" id="CHEBI:190135"/>
    </cofactor>
</comment>
<evidence type="ECO:0000313" key="12">
    <source>
        <dbReference type="EMBL" id="MQY27333.1"/>
    </source>
</evidence>
<feature type="region of interest" description="Disordered" evidence="10">
    <location>
        <begin position="1"/>
        <end position="49"/>
    </location>
</feature>
<proteinExistence type="predicted"/>
<feature type="domain" description="Rieske" evidence="11">
    <location>
        <begin position="53"/>
        <end position="142"/>
    </location>
</feature>
<evidence type="ECO:0000256" key="9">
    <source>
        <dbReference type="ARBA" id="ARBA00034078"/>
    </source>
</evidence>
<dbReference type="SUPFAM" id="SSF50022">
    <property type="entry name" value="ISP domain"/>
    <property type="match status" value="2"/>
</dbReference>
<feature type="compositionally biased region" description="Low complexity" evidence="10">
    <location>
        <begin position="150"/>
        <end position="161"/>
    </location>
</feature>
<dbReference type="GO" id="GO:0046872">
    <property type="term" value="F:metal ion binding"/>
    <property type="evidence" value="ECO:0007669"/>
    <property type="project" value="UniProtKB-KW"/>
</dbReference>
<dbReference type="InterPro" id="IPR036922">
    <property type="entry name" value="Rieske_2Fe-2S_sf"/>
</dbReference>
<evidence type="ECO:0000256" key="7">
    <source>
        <dbReference type="ARBA" id="ARBA00023157"/>
    </source>
</evidence>
<keyword evidence="5" id="KW-0408">Iron</keyword>
<dbReference type="GO" id="GO:0016020">
    <property type="term" value="C:membrane"/>
    <property type="evidence" value="ECO:0007669"/>
    <property type="project" value="InterPro"/>
</dbReference>
<comment type="function">
    <text evidence="1">Iron-sulfur subunit of the cytochrome bc1 complex, an essential component of the respiratory electron transport chain required for ATP synthesis. The bc1 complex catalyzes the oxidation of menaquinol and the reduction of cytochrome c in the respiratory chain. The bc1 complex operates through a Q-cycle mechanism that couples electron transfer to generation of the proton gradient that drives ATP synthesis.</text>
</comment>
<evidence type="ECO:0000256" key="10">
    <source>
        <dbReference type="SAM" id="MobiDB-lite"/>
    </source>
</evidence>
<keyword evidence="7" id="KW-1015">Disulfide bond</keyword>
<evidence type="ECO:0000256" key="2">
    <source>
        <dbReference type="ARBA" id="ARBA00015816"/>
    </source>
</evidence>
<gene>
    <name evidence="12" type="primary">petC_1</name>
    <name evidence="12" type="ORF">NRB56_29160</name>
</gene>
<dbReference type="GO" id="GO:0051537">
    <property type="term" value="F:2 iron, 2 sulfur cluster binding"/>
    <property type="evidence" value="ECO:0007669"/>
    <property type="project" value="UniProtKB-KW"/>
</dbReference>
<dbReference type="PANTHER" id="PTHR10134">
    <property type="entry name" value="CYTOCHROME B-C1 COMPLEX SUBUNIT RIESKE, MITOCHONDRIAL"/>
    <property type="match status" value="1"/>
</dbReference>
<comment type="caution">
    <text evidence="12">The sequence shown here is derived from an EMBL/GenBank/DDBJ whole genome shotgun (WGS) entry which is preliminary data.</text>
</comment>
<keyword evidence="3" id="KW-0001">2Fe-2S</keyword>
<feature type="domain" description="Rieske" evidence="11">
    <location>
        <begin position="173"/>
        <end position="262"/>
    </location>
</feature>
<evidence type="ECO:0000256" key="1">
    <source>
        <dbReference type="ARBA" id="ARBA00002494"/>
    </source>
</evidence>
<protein>
    <recommendedName>
        <fullName evidence="2">Cytochrome bc1 complex Rieske iron-sulfur subunit</fullName>
    </recommendedName>
    <alternativeName>
        <fullName evidence="8">Cytochrome bc1 reductase complex subunit QcrA</fullName>
    </alternativeName>
</protein>
<dbReference type="EMBL" id="WEGI01000006">
    <property type="protein sequence ID" value="MQY27333.1"/>
    <property type="molecule type" value="Genomic_DNA"/>
</dbReference>
<dbReference type="Gene3D" id="2.102.10.10">
    <property type="entry name" value="Rieske [2Fe-2S] iron-sulphur domain"/>
    <property type="match status" value="2"/>
</dbReference>
<evidence type="ECO:0000259" key="11">
    <source>
        <dbReference type="PROSITE" id="PS51296"/>
    </source>
</evidence>
<name>A0A7K0DNL5_9NOCA</name>
<dbReference type="GO" id="GO:0004497">
    <property type="term" value="F:monooxygenase activity"/>
    <property type="evidence" value="ECO:0007669"/>
    <property type="project" value="UniProtKB-ARBA"/>
</dbReference>
<sequence>MVATACSTGNRESITTATQSTTTTTGTTTVPPTTDAPAPATVTEEAAPPPTGTVLARIAEIPVGAGLIAGDTVITQPGPGDFRAFSATCTHQGCAVNAIAGGTVNCPCHGSRFNLDGSVATGPATRPLVARPISVRDGLIVAGAPAPAVAVDQPAEPEQPAAAPPPEPGAPDNALARTSDIPVGSGLILGNIVVTQPDPGNYLGFSTTCTHLGCAVNAVGGGTIDCPCHGSKFNLDGTVAVGPATRPLDPRPVTAESGWVVAGPGGTAPQRPCWCDILPLPPGVLGC</sequence>
<dbReference type="InterPro" id="IPR005805">
    <property type="entry name" value="Rieske_Fe-S_prot_C"/>
</dbReference>
<reference evidence="12 13" key="1">
    <citation type="submission" date="2019-10" db="EMBL/GenBank/DDBJ databases">
        <title>Nocardia macrotermitis sp. nov. and Nocardia aurantia sp. nov., isolated from the gut of fungus growing-termite Macrotermes natalensis.</title>
        <authorList>
            <person name="Benndorf R."/>
            <person name="Schwitalla J."/>
            <person name="Martin K."/>
            <person name="De Beer W."/>
            <person name="Kaster A.-K."/>
            <person name="Vollmers J."/>
            <person name="Poulsen M."/>
            <person name="Beemelmanns C."/>
        </authorList>
    </citation>
    <scope>NUCLEOTIDE SEQUENCE [LARGE SCALE GENOMIC DNA]</scope>
    <source>
        <strain evidence="12 13">RB56</strain>
    </source>
</reference>
<evidence type="ECO:0000256" key="3">
    <source>
        <dbReference type="ARBA" id="ARBA00022714"/>
    </source>
</evidence>
<dbReference type="Proteomes" id="UP000431401">
    <property type="component" value="Unassembled WGS sequence"/>
</dbReference>
<dbReference type="Pfam" id="PF00355">
    <property type="entry name" value="Rieske"/>
    <property type="match status" value="2"/>
</dbReference>
<accession>A0A7K0DNL5</accession>
<dbReference type="PRINTS" id="PR00162">
    <property type="entry name" value="RIESKE"/>
</dbReference>
<feature type="region of interest" description="Disordered" evidence="10">
    <location>
        <begin position="150"/>
        <end position="177"/>
    </location>
</feature>
<evidence type="ECO:0000256" key="5">
    <source>
        <dbReference type="ARBA" id="ARBA00023004"/>
    </source>
</evidence>
<evidence type="ECO:0000313" key="13">
    <source>
        <dbReference type="Proteomes" id="UP000431401"/>
    </source>
</evidence>
<keyword evidence="4" id="KW-0479">Metal-binding</keyword>
<dbReference type="GO" id="GO:0016705">
    <property type="term" value="F:oxidoreductase activity, acting on paired donors, with incorporation or reduction of molecular oxygen"/>
    <property type="evidence" value="ECO:0007669"/>
    <property type="project" value="UniProtKB-ARBA"/>
</dbReference>
<keyword evidence="13" id="KW-1185">Reference proteome</keyword>